<evidence type="ECO:0000313" key="10">
    <source>
        <dbReference type="Proteomes" id="UP000887563"/>
    </source>
</evidence>
<dbReference type="GO" id="GO:0005886">
    <property type="term" value="C:plasma membrane"/>
    <property type="evidence" value="ECO:0007669"/>
    <property type="project" value="TreeGrafter"/>
</dbReference>
<dbReference type="GO" id="GO:0012505">
    <property type="term" value="C:endomembrane system"/>
    <property type="evidence" value="ECO:0007669"/>
    <property type="project" value="TreeGrafter"/>
</dbReference>
<dbReference type="AlphaFoldDB" id="A0A914KXZ1"/>
<dbReference type="Proteomes" id="UP000887563">
    <property type="component" value="Unplaced"/>
</dbReference>
<accession>A0A914KXZ1</accession>
<dbReference type="Pfam" id="PF00804">
    <property type="entry name" value="Syntaxin"/>
    <property type="match status" value="1"/>
</dbReference>
<dbReference type="GO" id="GO:0000149">
    <property type="term" value="F:SNARE binding"/>
    <property type="evidence" value="ECO:0007669"/>
    <property type="project" value="TreeGrafter"/>
</dbReference>
<dbReference type="GO" id="GO:0031201">
    <property type="term" value="C:SNARE complex"/>
    <property type="evidence" value="ECO:0007669"/>
    <property type="project" value="TreeGrafter"/>
</dbReference>
<evidence type="ECO:0000256" key="7">
    <source>
        <dbReference type="SAM" id="Phobius"/>
    </source>
</evidence>
<dbReference type="GO" id="GO:0048278">
    <property type="term" value="P:vesicle docking"/>
    <property type="evidence" value="ECO:0007669"/>
    <property type="project" value="TreeGrafter"/>
</dbReference>
<dbReference type="InterPro" id="IPR010989">
    <property type="entry name" value="SNARE"/>
</dbReference>
<dbReference type="InterPro" id="IPR006011">
    <property type="entry name" value="Syntaxin_N"/>
</dbReference>
<feature type="transmembrane region" description="Helical" evidence="7">
    <location>
        <begin position="309"/>
        <end position="336"/>
    </location>
</feature>
<dbReference type="GO" id="GO:0006906">
    <property type="term" value="P:vesicle fusion"/>
    <property type="evidence" value="ECO:0007669"/>
    <property type="project" value="TreeGrafter"/>
</dbReference>
<dbReference type="PANTHER" id="PTHR19957">
    <property type="entry name" value="SYNTAXIN"/>
    <property type="match status" value="1"/>
</dbReference>
<evidence type="ECO:0000259" key="8">
    <source>
        <dbReference type="SMART" id="SM00397"/>
    </source>
</evidence>
<evidence type="ECO:0000256" key="6">
    <source>
        <dbReference type="ARBA" id="ARBA00023136"/>
    </source>
</evidence>
<dbReference type="InterPro" id="IPR000727">
    <property type="entry name" value="T_SNARE_dom"/>
</dbReference>
<dbReference type="GO" id="GO:0006887">
    <property type="term" value="P:exocytosis"/>
    <property type="evidence" value="ECO:0007669"/>
    <property type="project" value="TreeGrafter"/>
</dbReference>
<sequence>MVKDRLIEFQRMAGMSRNIANKNHLPTNSLNNSVHLESNSIHNDETISFLNLNSEDDINSFLELTQDIRRKMFEMSECLRGIRELHCRILNEPGAHSTLTAEFNIKVENFVILSRDVWNIVKRMQTENDKLSSSNKITMANLMIRRNQEMTLRQGILKLTGEFHKEQMDYKEKCRSRIKNYLKISGLHMTEEEMDESIEGGNLFNTVSLMTAEKDKKLLFEDVKSRHEDIIKLEGSIRELHEMFQDSEILKQLLLCAYLDHLAMLVESQGEMADHIETNVICAKGLAFKALDNVKGAEAAKRRNIKLKIALTMCIVVGIILIFFMGTTVFCVYFPFICR</sequence>
<name>A0A914KXZ1_MELIC</name>
<keyword evidence="3 7" id="KW-0812">Transmembrane</keyword>
<evidence type="ECO:0000256" key="4">
    <source>
        <dbReference type="ARBA" id="ARBA00022775"/>
    </source>
</evidence>
<reference evidence="11" key="1">
    <citation type="submission" date="2022-11" db="UniProtKB">
        <authorList>
            <consortium name="WormBaseParasite"/>
        </authorList>
    </citation>
    <scope>IDENTIFICATION</scope>
</reference>
<evidence type="ECO:0000256" key="2">
    <source>
        <dbReference type="ARBA" id="ARBA00009063"/>
    </source>
</evidence>
<dbReference type="PANTHER" id="PTHR19957:SF307">
    <property type="entry name" value="PROTEIN SSO1-RELATED"/>
    <property type="match status" value="1"/>
</dbReference>
<organism evidence="10 11">
    <name type="scientific">Meloidogyne incognita</name>
    <name type="common">Southern root-knot nematode worm</name>
    <name type="synonym">Oxyuris incognita</name>
    <dbReference type="NCBI Taxonomy" id="6306"/>
    <lineage>
        <taxon>Eukaryota</taxon>
        <taxon>Metazoa</taxon>
        <taxon>Ecdysozoa</taxon>
        <taxon>Nematoda</taxon>
        <taxon>Chromadorea</taxon>
        <taxon>Rhabditida</taxon>
        <taxon>Tylenchina</taxon>
        <taxon>Tylenchomorpha</taxon>
        <taxon>Tylenchoidea</taxon>
        <taxon>Meloidogynidae</taxon>
        <taxon>Meloidogyninae</taxon>
        <taxon>Meloidogyne</taxon>
        <taxon>Meloidogyne incognita group</taxon>
    </lineage>
</organism>
<keyword evidence="10" id="KW-1185">Reference proteome</keyword>
<keyword evidence="6 7" id="KW-0472">Membrane</keyword>
<evidence type="ECO:0000256" key="1">
    <source>
        <dbReference type="ARBA" id="ARBA00004211"/>
    </source>
</evidence>
<proteinExistence type="inferred from homology"/>
<keyword evidence="5 7" id="KW-1133">Transmembrane helix</keyword>
<dbReference type="GO" id="GO:0006836">
    <property type="term" value="P:neurotransmitter transport"/>
    <property type="evidence" value="ECO:0007669"/>
    <property type="project" value="UniProtKB-KW"/>
</dbReference>
<comment type="similarity">
    <text evidence="2">Belongs to the syntaxin family.</text>
</comment>
<dbReference type="WBParaSite" id="Minc3s00167g06579">
    <property type="protein sequence ID" value="Minc3s00167g06579"/>
    <property type="gene ID" value="Minc3s00167g06579"/>
</dbReference>
<dbReference type="GO" id="GO:0006886">
    <property type="term" value="P:intracellular protein transport"/>
    <property type="evidence" value="ECO:0007669"/>
    <property type="project" value="TreeGrafter"/>
</dbReference>
<dbReference type="SMART" id="SM00397">
    <property type="entry name" value="t_SNARE"/>
    <property type="match status" value="1"/>
</dbReference>
<evidence type="ECO:0000313" key="11">
    <source>
        <dbReference type="WBParaSite" id="Minc3s00167g06579"/>
    </source>
</evidence>
<feature type="domain" description="Syntaxin N-terminal" evidence="9">
    <location>
        <begin position="53"/>
        <end position="175"/>
    </location>
</feature>
<keyword evidence="4" id="KW-0532">Neurotransmitter transport</keyword>
<dbReference type="Gene3D" id="1.20.5.110">
    <property type="match status" value="1"/>
</dbReference>
<protein>
    <submittedName>
        <fullName evidence="11">Uncharacterized protein</fullName>
    </submittedName>
</protein>
<dbReference type="GO" id="GO:0005484">
    <property type="term" value="F:SNAP receptor activity"/>
    <property type="evidence" value="ECO:0007669"/>
    <property type="project" value="TreeGrafter"/>
</dbReference>
<feature type="domain" description="T-SNARE coiled-coil homology" evidence="8">
    <location>
        <begin position="215"/>
        <end position="297"/>
    </location>
</feature>
<evidence type="ECO:0000256" key="5">
    <source>
        <dbReference type="ARBA" id="ARBA00022989"/>
    </source>
</evidence>
<dbReference type="Gene3D" id="1.20.58.70">
    <property type="match status" value="1"/>
</dbReference>
<dbReference type="CDD" id="cd15848">
    <property type="entry name" value="SNARE_syntaxin1-like"/>
    <property type="match status" value="1"/>
</dbReference>
<evidence type="ECO:0000256" key="3">
    <source>
        <dbReference type="ARBA" id="ARBA00022692"/>
    </source>
</evidence>
<dbReference type="InterPro" id="IPR045242">
    <property type="entry name" value="Syntaxin"/>
</dbReference>
<dbReference type="SMART" id="SM00503">
    <property type="entry name" value="SynN"/>
    <property type="match status" value="1"/>
</dbReference>
<keyword evidence="4" id="KW-0813">Transport</keyword>
<dbReference type="SUPFAM" id="SSF47661">
    <property type="entry name" value="t-snare proteins"/>
    <property type="match status" value="1"/>
</dbReference>
<comment type="subcellular location">
    <subcellularLocation>
        <location evidence="1">Membrane</location>
        <topology evidence="1">Single-pass type IV membrane protein</topology>
    </subcellularLocation>
</comment>
<evidence type="ECO:0000259" key="9">
    <source>
        <dbReference type="SMART" id="SM00503"/>
    </source>
</evidence>